<accession>A0ABV8H364</accession>
<name>A0ABV8H364_9BACI</name>
<proteinExistence type="predicted"/>
<keyword evidence="1" id="KW-1133">Transmembrane helix</keyword>
<gene>
    <name evidence="2" type="ORF">ACFOUV_15770</name>
</gene>
<organism evidence="2 3">
    <name type="scientific">Oceanobacillus longus</name>
    <dbReference type="NCBI Taxonomy" id="930120"/>
    <lineage>
        <taxon>Bacteria</taxon>
        <taxon>Bacillati</taxon>
        <taxon>Bacillota</taxon>
        <taxon>Bacilli</taxon>
        <taxon>Bacillales</taxon>
        <taxon>Bacillaceae</taxon>
        <taxon>Oceanobacillus</taxon>
    </lineage>
</organism>
<evidence type="ECO:0000313" key="3">
    <source>
        <dbReference type="Proteomes" id="UP001595772"/>
    </source>
</evidence>
<comment type="caution">
    <text evidence="2">The sequence shown here is derived from an EMBL/GenBank/DDBJ whole genome shotgun (WGS) entry which is preliminary data.</text>
</comment>
<reference evidence="3" key="1">
    <citation type="journal article" date="2019" name="Int. J. Syst. Evol. Microbiol.">
        <title>The Global Catalogue of Microorganisms (GCM) 10K type strain sequencing project: providing services to taxonomists for standard genome sequencing and annotation.</title>
        <authorList>
            <consortium name="The Broad Institute Genomics Platform"/>
            <consortium name="The Broad Institute Genome Sequencing Center for Infectious Disease"/>
            <person name="Wu L."/>
            <person name="Ma J."/>
        </authorList>
    </citation>
    <scope>NUCLEOTIDE SEQUENCE [LARGE SCALE GENOMIC DNA]</scope>
    <source>
        <strain evidence="3">IBRC-M 10703</strain>
    </source>
</reference>
<dbReference type="Proteomes" id="UP001595772">
    <property type="component" value="Unassembled WGS sequence"/>
</dbReference>
<keyword evidence="3" id="KW-1185">Reference proteome</keyword>
<keyword evidence="1" id="KW-0472">Membrane</keyword>
<feature type="transmembrane region" description="Helical" evidence="1">
    <location>
        <begin position="105"/>
        <end position="123"/>
    </location>
</feature>
<sequence>MLFEWFMERKKPTKEKLFSVLLLFTGSVLAVNMVNVSFNSDSYIGILWGLLGAFCFTLFIYTSGRVGTNVPATLKSTYMVLGALVITFIFFPPEFLVNGTLFEGLWIWGVILGVIGSYCHHYFSAYRCQKWERV</sequence>
<feature type="transmembrane region" description="Helical" evidence="1">
    <location>
        <begin position="76"/>
        <end position="93"/>
    </location>
</feature>
<feature type="transmembrane region" description="Helical" evidence="1">
    <location>
        <begin position="46"/>
        <end position="64"/>
    </location>
</feature>
<evidence type="ECO:0008006" key="4">
    <source>
        <dbReference type="Google" id="ProtNLM"/>
    </source>
</evidence>
<evidence type="ECO:0000256" key="1">
    <source>
        <dbReference type="SAM" id="Phobius"/>
    </source>
</evidence>
<protein>
    <recommendedName>
        <fullName evidence="4">EamA-like transporter family protein</fullName>
    </recommendedName>
</protein>
<dbReference type="EMBL" id="JBHSAO010000011">
    <property type="protein sequence ID" value="MFC4025254.1"/>
    <property type="molecule type" value="Genomic_DNA"/>
</dbReference>
<dbReference type="RefSeq" id="WP_379497741.1">
    <property type="nucleotide sequence ID" value="NZ_JBHSAO010000011.1"/>
</dbReference>
<evidence type="ECO:0000313" key="2">
    <source>
        <dbReference type="EMBL" id="MFC4025254.1"/>
    </source>
</evidence>
<keyword evidence="1" id="KW-0812">Transmembrane</keyword>